<feature type="region of interest" description="Disordered" evidence="7">
    <location>
        <begin position="19"/>
        <end position="50"/>
    </location>
</feature>
<keyword evidence="6" id="KW-0539">Nucleus</keyword>
<dbReference type="FunFam" id="4.10.280.10:FF:000085">
    <property type="entry name" value="Transcription factor bHLH126"/>
    <property type="match status" value="1"/>
</dbReference>
<comment type="subcellular location">
    <subcellularLocation>
        <location evidence="1">Nucleus</location>
    </subcellularLocation>
</comment>
<dbReference type="OrthoDB" id="1935281at2759"/>
<dbReference type="InterPro" id="IPR011598">
    <property type="entry name" value="bHLH_dom"/>
</dbReference>
<evidence type="ECO:0000256" key="4">
    <source>
        <dbReference type="ARBA" id="ARBA00023125"/>
    </source>
</evidence>
<evidence type="ECO:0000256" key="6">
    <source>
        <dbReference type="ARBA" id="ARBA00023242"/>
    </source>
</evidence>
<keyword evidence="3" id="KW-0805">Transcription regulation</keyword>
<dbReference type="GO" id="GO:0000977">
    <property type="term" value="F:RNA polymerase II transcription regulatory region sequence-specific DNA binding"/>
    <property type="evidence" value="ECO:0007669"/>
    <property type="project" value="TreeGrafter"/>
</dbReference>
<dbReference type="InterPro" id="IPR015660">
    <property type="entry name" value="MASH1/Ascl1a-like"/>
</dbReference>
<dbReference type="Proteomes" id="UP000077755">
    <property type="component" value="Chromosome 5"/>
</dbReference>
<dbReference type="PROSITE" id="PS50888">
    <property type="entry name" value="BHLH"/>
    <property type="match status" value="1"/>
</dbReference>
<gene>
    <name evidence="8" type="ORF">DCAR_0520757</name>
</gene>
<evidence type="ECO:0000313" key="8">
    <source>
        <dbReference type="EMBL" id="WOH01375.1"/>
    </source>
</evidence>
<name>A0A164YRR4_DAUCS</name>
<dbReference type="PANTHER" id="PTHR13935">
    <property type="entry name" value="ACHAETE-SCUTE TRANSCRIPTION FACTOR-RELATED"/>
    <property type="match status" value="1"/>
</dbReference>
<evidence type="ECO:0000256" key="5">
    <source>
        <dbReference type="ARBA" id="ARBA00023163"/>
    </source>
</evidence>
<dbReference type="SUPFAM" id="SSF47459">
    <property type="entry name" value="HLH, helix-loop-helix DNA-binding domain"/>
    <property type="match status" value="1"/>
</dbReference>
<dbReference type="Pfam" id="PF00010">
    <property type="entry name" value="HLH"/>
    <property type="match status" value="1"/>
</dbReference>
<dbReference type="AlphaFoldDB" id="A0A164YRR4"/>
<dbReference type="OMA" id="AFIDICE"/>
<dbReference type="SMART" id="SM00353">
    <property type="entry name" value="HLH"/>
    <property type="match status" value="1"/>
</dbReference>
<dbReference type="EMBL" id="CP093347">
    <property type="protein sequence ID" value="WOH01375.1"/>
    <property type="molecule type" value="Genomic_DNA"/>
</dbReference>
<keyword evidence="4" id="KW-0238">DNA-binding</keyword>
<dbReference type="InterPro" id="IPR036638">
    <property type="entry name" value="HLH_DNA-bd_sf"/>
</dbReference>
<evidence type="ECO:0000256" key="3">
    <source>
        <dbReference type="ARBA" id="ARBA00023015"/>
    </source>
</evidence>
<feature type="compositionally biased region" description="Polar residues" evidence="7">
    <location>
        <begin position="19"/>
        <end position="41"/>
    </location>
</feature>
<reference evidence="8" key="2">
    <citation type="submission" date="2022-03" db="EMBL/GenBank/DDBJ databases">
        <title>Draft title - Genomic analysis of global carrot germplasm unveils the trajectory of domestication and the origin of high carotenoid orange carrot.</title>
        <authorList>
            <person name="Iorizzo M."/>
            <person name="Ellison S."/>
            <person name="Senalik D."/>
            <person name="Macko-Podgorni A."/>
            <person name="Grzebelus D."/>
            <person name="Bostan H."/>
            <person name="Rolling W."/>
            <person name="Curaba J."/>
            <person name="Simon P."/>
        </authorList>
    </citation>
    <scope>NUCLEOTIDE SEQUENCE</scope>
    <source>
        <tissue evidence="8">Leaf</tissue>
    </source>
</reference>
<evidence type="ECO:0000313" key="9">
    <source>
        <dbReference type="Proteomes" id="UP000077755"/>
    </source>
</evidence>
<dbReference type="GO" id="GO:0046983">
    <property type="term" value="F:protein dimerization activity"/>
    <property type="evidence" value="ECO:0007669"/>
    <property type="project" value="InterPro"/>
</dbReference>
<dbReference type="GO" id="GO:0000981">
    <property type="term" value="F:DNA-binding transcription factor activity, RNA polymerase II-specific"/>
    <property type="evidence" value="ECO:0007669"/>
    <property type="project" value="TreeGrafter"/>
</dbReference>
<reference evidence="8" key="1">
    <citation type="journal article" date="2016" name="Nat. Genet.">
        <title>A high-quality carrot genome assembly provides new insights into carotenoid accumulation and asterid genome evolution.</title>
        <authorList>
            <person name="Iorizzo M."/>
            <person name="Ellison S."/>
            <person name="Senalik D."/>
            <person name="Zeng P."/>
            <person name="Satapoomin P."/>
            <person name="Huang J."/>
            <person name="Bowman M."/>
            <person name="Iovene M."/>
            <person name="Sanseverino W."/>
            <person name="Cavagnaro P."/>
            <person name="Yildiz M."/>
            <person name="Macko-Podgorni A."/>
            <person name="Moranska E."/>
            <person name="Grzebelus E."/>
            <person name="Grzebelus D."/>
            <person name="Ashrafi H."/>
            <person name="Zheng Z."/>
            <person name="Cheng S."/>
            <person name="Spooner D."/>
            <person name="Van Deynze A."/>
            <person name="Simon P."/>
        </authorList>
    </citation>
    <scope>NUCLEOTIDE SEQUENCE</scope>
    <source>
        <tissue evidence="8">Leaf</tissue>
    </source>
</reference>
<dbReference type="Gene3D" id="4.10.280.10">
    <property type="entry name" value="Helix-loop-helix DNA-binding domain"/>
    <property type="match status" value="1"/>
</dbReference>
<sequence length="241" mass="27569">MYFFNQGDELVFQIQNFDNPNPEQQTIQQDPVMNRDSSCSRGRNKRHGKEVLSIGEDCKDDERSKKIMHREIERQRRQDMGKLHVSLRSLLPLEFIKGKRSISDHMEQAVNYINHLQGEIRELDVKKNNLIKSTPKKFFIDDPGKGTSDLCLLDDNNDISVTVTPCFCGVEIIITSGSMEENLSLSGVMQVLIQERQLNVTSCSSTRVNDQLVHIIRAEGYEPAFIDICELQQRLCGVIRG</sequence>
<proteinExistence type="predicted"/>
<dbReference type="CDD" id="cd18914">
    <property type="entry name" value="bHLH_AtORG2_like"/>
    <property type="match status" value="1"/>
</dbReference>
<organism evidence="8 9">
    <name type="scientific">Daucus carota subsp. sativus</name>
    <name type="common">Carrot</name>
    <dbReference type="NCBI Taxonomy" id="79200"/>
    <lineage>
        <taxon>Eukaryota</taxon>
        <taxon>Viridiplantae</taxon>
        <taxon>Streptophyta</taxon>
        <taxon>Embryophyta</taxon>
        <taxon>Tracheophyta</taxon>
        <taxon>Spermatophyta</taxon>
        <taxon>Magnoliopsida</taxon>
        <taxon>eudicotyledons</taxon>
        <taxon>Gunneridae</taxon>
        <taxon>Pentapetalae</taxon>
        <taxon>asterids</taxon>
        <taxon>campanulids</taxon>
        <taxon>Apiales</taxon>
        <taxon>Apiaceae</taxon>
        <taxon>Apioideae</taxon>
        <taxon>Scandiceae</taxon>
        <taxon>Daucinae</taxon>
        <taxon>Daucus</taxon>
        <taxon>Daucus sect. Daucus</taxon>
    </lineage>
</organism>
<dbReference type="Gramene" id="KZM94893">
    <property type="protein sequence ID" value="KZM94893"/>
    <property type="gene ID" value="DCAR_018135"/>
</dbReference>
<evidence type="ECO:0000256" key="1">
    <source>
        <dbReference type="ARBA" id="ARBA00004123"/>
    </source>
</evidence>
<keyword evidence="5" id="KW-0804">Transcription</keyword>
<evidence type="ECO:0000256" key="2">
    <source>
        <dbReference type="ARBA" id="ARBA00011738"/>
    </source>
</evidence>
<evidence type="ECO:0000256" key="7">
    <source>
        <dbReference type="SAM" id="MobiDB-lite"/>
    </source>
</evidence>
<protein>
    <submittedName>
        <fullName evidence="8">Uncharacterized protein</fullName>
    </submittedName>
</protein>
<dbReference type="PANTHER" id="PTHR13935:SF106">
    <property type="entry name" value="ACHAETE-SCUTE COMPLEX PROTEIN T5-RELATED"/>
    <property type="match status" value="1"/>
</dbReference>
<keyword evidence="9" id="KW-1185">Reference proteome</keyword>
<dbReference type="GO" id="GO:0090575">
    <property type="term" value="C:RNA polymerase II transcription regulator complex"/>
    <property type="evidence" value="ECO:0007669"/>
    <property type="project" value="TreeGrafter"/>
</dbReference>
<comment type="subunit">
    <text evidence="2">Homodimer.</text>
</comment>
<accession>A0A164YRR4</accession>